<sequence>MQTTIVNALKSINVKYSDIFYTNGNLCNTVTIRNIRKNGKLDSAEQINVESVVSNYLIQKDLNLPFSIQWANNDCCEEYTTLILFFRK</sequence>
<proteinExistence type="predicted"/>
<evidence type="ECO:0000313" key="1">
    <source>
        <dbReference type="EMBL" id="QCG75925.1"/>
    </source>
</evidence>
<protein>
    <submittedName>
        <fullName evidence="1">Uncharacterized protein</fullName>
    </submittedName>
</protein>
<evidence type="ECO:0000313" key="2">
    <source>
        <dbReference type="Proteomes" id="UP000316733"/>
    </source>
</evidence>
<gene>
    <name evidence="1" type="ORF">EST35_0042</name>
</gene>
<dbReference type="EMBL" id="MK797984">
    <property type="protein sequence ID" value="QCG75925.1"/>
    <property type="molecule type" value="Genomic_DNA"/>
</dbReference>
<keyword evidence="2" id="KW-1185">Reference proteome</keyword>
<name>A0A4Y1LU54_9CAUD</name>
<accession>A0A4Y1LU54</accession>
<reference evidence="2" key="1">
    <citation type="journal article" date="2020" name="bioRxiv">
        <title>Integrative omics analysis of Pseudomonas aeruginosa virus PA5oct highlights the molecular complexity of jumbo phages.</title>
        <authorList>
            <person name="Lood C."/>
            <person name="Danis-Wlodarczyk K."/>
            <person name="Blasdel B.G."/>
            <person name="Jang H.B."/>
            <person name="Vandenheuvel D."/>
            <person name="Briers Y."/>
            <person name="Noben J.-P."/>
            <person name="van Noort V."/>
            <person name="Drulis-Kawa Z."/>
            <person name="Lavigne R."/>
        </authorList>
    </citation>
    <scope>NUCLEOTIDE SEQUENCE [LARGE SCALE GENOMIC DNA]</scope>
</reference>
<dbReference type="Proteomes" id="UP000316733">
    <property type="component" value="Segment"/>
</dbReference>
<organism evidence="1 2">
    <name type="scientific">Pseudomonas phage vB_PaeM_PA5oct</name>
    <dbReference type="NCBI Taxonomy" id="2163605"/>
    <lineage>
        <taxon>Viruses</taxon>
        <taxon>Duplodnaviria</taxon>
        <taxon>Heunggongvirae</taxon>
        <taxon>Uroviricota</taxon>
        <taxon>Caudoviricetes</taxon>
        <taxon>Arenbergviridae</taxon>
        <taxon>Wroclawvirus</taxon>
        <taxon>Wroclawvirus PA5oct</taxon>
    </lineage>
</organism>